<evidence type="ECO:0000259" key="2">
    <source>
        <dbReference type="Pfam" id="PF04773"/>
    </source>
</evidence>
<feature type="transmembrane region" description="Helical" evidence="1">
    <location>
        <begin position="72"/>
        <end position="93"/>
    </location>
</feature>
<dbReference type="Pfam" id="PF04773">
    <property type="entry name" value="FecR"/>
    <property type="match status" value="1"/>
</dbReference>
<dbReference type="InterPro" id="IPR012373">
    <property type="entry name" value="Ferrdict_sens_TM"/>
</dbReference>
<keyword evidence="1" id="KW-0812">Transmembrane</keyword>
<keyword evidence="1" id="KW-1133">Transmembrane helix</keyword>
<dbReference type="Gene3D" id="3.55.50.30">
    <property type="match status" value="1"/>
</dbReference>
<dbReference type="InterPro" id="IPR032508">
    <property type="entry name" value="FecR_C"/>
</dbReference>
<dbReference type="RefSeq" id="WP_120333005.1">
    <property type="nucleotide sequence ID" value="NZ_MCAQ01000002.1"/>
</dbReference>
<evidence type="ECO:0000256" key="1">
    <source>
        <dbReference type="SAM" id="Phobius"/>
    </source>
</evidence>
<dbReference type="AlphaFoldDB" id="A0A420G6Y4"/>
<evidence type="ECO:0000313" key="5">
    <source>
        <dbReference type="Proteomes" id="UP000286402"/>
    </source>
</evidence>
<dbReference type="Proteomes" id="UP000286402">
    <property type="component" value="Unassembled WGS sequence"/>
</dbReference>
<dbReference type="EMBL" id="MCAQ01000002">
    <property type="protein sequence ID" value="RKF40904.1"/>
    <property type="molecule type" value="Genomic_DNA"/>
</dbReference>
<gene>
    <name evidence="4" type="ORF">BCY89_20915</name>
</gene>
<proteinExistence type="predicted"/>
<dbReference type="PANTHER" id="PTHR30273">
    <property type="entry name" value="PERIPLASMIC SIGNAL SENSOR AND SIGMA FACTOR ACTIVATOR FECR-RELATED"/>
    <property type="match status" value="1"/>
</dbReference>
<dbReference type="PIRSF" id="PIRSF018266">
    <property type="entry name" value="FecR"/>
    <property type="match status" value="1"/>
</dbReference>
<dbReference type="FunFam" id="2.60.120.1440:FF:000001">
    <property type="entry name" value="Putative anti-sigma factor"/>
    <property type="match status" value="1"/>
</dbReference>
<organism evidence="4 5">
    <name type="scientific">Sphingobacterium siyangense</name>
    <dbReference type="NCBI Taxonomy" id="459529"/>
    <lineage>
        <taxon>Bacteria</taxon>
        <taxon>Pseudomonadati</taxon>
        <taxon>Bacteroidota</taxon>
        <taxon>Sphingobacteriia</taxon>
        <taxon>Sphingobacteriales</taxon>
        <taxon>Sphingobacteriaceae</taxon>
        <taxon>Sphingobacterium</taxon>
    </lineage>
</organism>
<reference evidence="4 5" key="1">
    <citation type="submission" date="2016-07" db="EMBL/GenBank/DDBJ databases">
        <title>Genome analysis of Sphingobacterium siyangense T12B17.</title>
        <authorList>
            <person name="Xu D."/>
            <person name="Su Y."/>
            <person name="Zheng S."/>
        </authorList>
    </citation>
    <scope>NUCLEOTIDE SEQUENCE [LARGE SCALE GENOMIC DNA]</scope>
    <source>
        <strain evidence="4 5">T12B17</strain>
    </source>
</reference>
<accession>A0A420G6Y4</accession>
<dbReference type="InterPro" id="IPR006860">
    <property type="entry name" value="FecR"/>
</dbReference>
<keyword evidence="5" id="KW-1185">Reference proteome</keyword>
<feature type="domain" description="FecR protein" evidence="2">
    <location>
        <begin position="162"/>
        <end position="257"/>
    </location>
</feature>
<dbReference type="Gene3D" id="2.60.120.1440">
    <property type="match status" value="1"/>
</dbReference>
<keyword evidence="1" id="KW-0472">Membrane</keyword>
<feature type="domain" description="Protein FecR C-terminal" evidence="3">
    <location>
        <begin position="297"/>
        <end position="361"/>
    </location>
</feature>
<evidence type="ECO:0000313" key="4">
    <source>
        <dbReference type="EMBL" id="RKF40904.1"/>
    </source>
</evidence>
<sequence>MKVSNTLQKLIKNYLLGFENKAEYDTLKKWFEEAEANNMPTDNDIQASQRRILQRLNHSMAFPEPKSIGYRYGIRIAASITIALGFAMGYFYYQHAVFDKIAPAQVAMIRPVQENVQLTFEDGAVVILNNQGKATQAIEGVQEIKNGELVYNDNANHIVQNTLSTPRGQLFKIVLPDGTKVWMNANSSLSYPSKFIGPERLVELHGEAYFEVSKNPEQPFIVKTTDQQVKVLGTHFNINAYDNDLTTQTTLVEGKVEVQHQQQKILLTPNQQANFKGTALSKKNVDAAEYITWREGYFTFHNATANEIMQQLARWYDLNVRLDDSEINERFSGKINKQMNLQEILTVLQTAGLNFDIVQNKNQQKTILLKN</sequence>
<evidence type="ECO:0008006" key="6">
    <source>
        <dbReference type="Google" id="ProtNLM"/>
    </source>
</evidence>
<dbReference type="PANTHER" id="PTHR30273:SF2">
    <property type="entry name" value="PROTEIN FECR"/>
    <property type="match status" value="1"/>
</dbReference>
<name>A0A420G6Y4_9SPHI</name>
<dbReference type="GO" id="GO:0016989">
    <property type="term" value="F:sigma factor antagonist activity"/>
    <property type="evidence" value="ECO:0007669"/>
    <property type="project" value="TreeGrafter"/>
</dbReference>
<protein>
    <recommendedName>
        <fullName evidence="6">FecR family protein</fullName>
    </recommendedName>
</protein>
<evidence type="ECO:0000259" key="3">
    <source>
        <dbReference type="Pfam" id="PF16344"/>
    </source>
</evidence>
<dbReference type="Pfam" id="PF16344">
    <property type="entry name" value="FecR_C"/>
    <property type="match status" value="1"/>
</dbReference>
<comment type="caution">
    <text evidence="4">The sequence shown here is derived from an EMBL/GenBank/DDBJ whole genome shotgun (WGS) entry which is preliminary data.</text>
</comment>